<keyword evidence="6" id="KW-0677">Repeat</keyword>
<protein>
    <recommendedName>
        <fullName evidence="3">Mitochondrial thiamine pyrophosphate carrier 1</fullName>
    </recommendedName>
</protein>
<dbReference type="OrthoDB" id="270584at2759"/>
<dbReference type="InterPro" id="IPR018108">
    <property type="entry name" value="MCP_transmembrane"/>
</dbReference>
<dbReference type="InterPro" id="IPR002067">
    <property type="entry name" value="MCP"/>
</dbReference>
<feature type="transmembrane region" description="Helical" evidence="13">
    <location>
        <begin position="179"/>
        <end position="201"/>
    </location>
</feature>
<feature type="repeat" description="Solcar" evidence="11">
    <location>
        <begin position="14"/>
        <end position="102"/>
    </location>
</feature>
<evidence type="ECO:0000256" key="6">
    <source>
        <dbReference type="ARBA" id="ARBA00022737"/>
    </source>
</evidence>
<evidence type="ECO:0000256" key="9">
    <source>
        <dbReference type="ARBA" id="ARBA00023128"/>
    </source>
</evidence>
<dbReference type="PANTHER" id="PTHR24089">
    <property type="entry name" value="SOLUTE CARRIER FAMILY 25"/>
    <property type="match status" value="1"/>
</dbReference>
<evidence type="ECO:0000256" key="5">
    <source>
        <dbReference type="ARBA" id="ARBA00022692"/>
    </source>
</evidence>
<dbReference type="EMBL" id="KV453918">
    <property type="protein sequence ID" value="ODV76655.1"/>
    <property type="molecule type" value="Genomic_DNA"/>
</dbReference>
<feature type="repeat" description="Solcar" evidence="11">
    <location>
        <begin position="217"/>
        <end position="308"/>
    </location>
</feature>
<dbReference type="PRINTS" id="PR00926">
    <property type="entry name" value="MITOCARRIER"/>
</dbReference>
<dbReference type="GO" id="GO:0046964">
    <property type="term" value="F:3'-phosphoadenosine 5'-phosphosulfate transmembrane transporter activity"/>
    <property type="evidence" value="ECO:0007669"/>
    <property type="project" value="EnsemblFungi"/>
</dbReference>
<keyword evidence="9" id="KW-0496">Mitochondrion</keyword>
<keyword evidence="8 13" id="KW-1133">Transmembrane helix</keyword>
<dbReference type="RefSeq" id="XP_020061777.1">
    <property type="nucleotide sequence ID" value="XM_020207059.1"/>
</dbReference>
<proteinExistence type="inferred from homology"/>
<accession>A0A1E4SB01</accession>
<dbReference type="Gene3D" id="1.50.40.10">
    <property type="entry name" value="Mitochondrial carrier domain"/>
    <property type="match status" value="1"/>
</dbReference>
<evidence type="ECO:0000256" key="3">
    <source>
        <dbReference type="ARBA" id="ARBA00021935"/>
    </source>
</evidence>
<feature type="repeat" description="Solcar" evidence="11">
    <location>
        <begin position="115"/>
        <end position="208"/>
    </location>
</feature>
<evidence type="ECO:0000256" key="13">
    <source>
        <dbReference type="SAM" id="Phobius"/>
    </source>
</evidence>
<evidence type="ECO:0000256" key="11">
    <source>
        <dbReference type="PROSITE-ProRule" id="PRU00282"/>
    </source>
</evidence>
<dbReference type="InterPro" id="IPR023395">
    <property type="entry name" value="MCP_dom_sf"/>
</dbReference>
<organism evidence="14 15">
    <name type="scientific">Suhomyces tanzawaensis NRRL Y-17324</name>
    <dbReference type="NCBI Taxonomy" id="984487"/>
    <lineage>
        <taxon>Eukaryota</taxon>
        <taxon>Fungi</taxon>
        <taxon>Dikarya</taxon>
        <taxon>Ascomycota</taxon>
        <taxon>Saccharomycotina</taxon>
        <taxon>Pichiomycetes</taxon>
        <taxon>Debaryomycetaceae</taxon>
        <taxon>Suhomyces</taxon>
    </lineage>
</organism>
<keyword evidence="4 12" id="KW-0813">Transport</keyword>
<dbReference type="GeneID" id="30981196"/>
<dbReference type="GO" id="GO:1902557">
    <property type="term" value="F:5'-adenylyl sulfate transmembrane transporter activity"/>
    <property type="evidence" value="ECO:0007669"/>
    <property type="project" value="EnsemblFungi"/>
</dbReference>
<keyword evidence="7" id="KW-0999">Mitochondrion inner membrane</keyword>
<keyword evidence="5 11" id="KW-0812">Transmembrane</keyword>
<evidence type="ECO:0000256" key="2">
    <source>
        <dbReference type="ARBA" id="ARBA00004448"/>
    </source>
</evidence>
<sequence length="312" mass="34468">MSDLQTRLKKFIKKDSNASLVAGGISGALSRTVVSPFERAKILLQLQGPGSNQAYRGMFPTIAKMYADEGWRGLFRGNTLNCLRIFPYSAVQYAVFEKVKAVILARKPGQDLLFWERLLAGLVGGIASVVTTYPLDLVRARITIKTASLSKLNKGKTVRPPGVVETLKEVYRTEGGFTALYRGMVPTTLGVAPYVAINFALYEVIRDRMNSSTSDYSNPLWKLSAGAFSSCVGGILIYPLDLLRKRYQVANMAGGELGFQYRSVTHALTSIFREEGFLGAYKGLSANLYKIVPSMAISWVCYDTLKDAIRKW</sequence>
<keyword evidence="15" id="KW-1185">Reference proteome</keyword>
<reference evidence="15" key="1">
    <citation type="submission" date="2016-05" db="EMBL/GenBank/DDBJ databases">
        <title>Comparative genomics of biotechnologically important yeasts.</title>
        <authorList>
            <consortium name="DOE Joint Genome Institute"/>
            <person name="Riley R."/>
            <person name="Haridas S."/>
            <person name="Wolfe K.H."/>
            <person name="Lopes M.R."/>
            <person name="Hittinger C.T."/>
            <person name="Goker M."/>
            <person name="Salamov A."/>
            <person name="Wisecaver J."/>
            <person name="Long T.M."/>
            <person name="Aerts A.L."/>
            <person name="Barry K."/>
            <person name="Choi C."/>
            <person name="Clum A."/>
            <person name="Coughlan A.Y."/>
            <person name="Deshpande S."/>
            <person name="Douglass A.P."/>
            <person name="Hanson S.J."/>
            <person name="Klenk H.-P."/>
            <person name="Labutti K."/>
            <person name="Lapidus A."/>
            <person name="Lindquist E."/>
            <person name="Lipzen A."/>
            <person name="Meier-Kolthoff J.P."/>
            <person name="Ohm R.A."/>
            <person name="Otillar R.P."/>
            <person name="Pangilinan J."/>
            <person name="Peng Y."/>
            <person name="Rokas A."/>
            <person name="Rosa C.A."/>
            <person name="Scheuner C."/>
            <person name="Sibirny A.A."/>
            <person name="Slot J.C."/>
            <person name="Stielow J.B."/>
            <person name="Sun H."/>
            <person name="Kurtzman C.P."/>
            <person name="Blackwell M."/>
            <person name="Grigoriev I.V."/>
            <person name="Jeffries T.W."/>
        </authorList>
    </citation>
    <scope>NUCLEOTIDE SEQUENCE [LARGE SCALE GENOMIC DNA]</scope>
    <source>
        <strain evidence="15">NRRL Y-17324</strain>
    </source>
</reference>
<dbReference type="GO" id="GO:0005743">
    <property type="term" value="C:mitochondrial inner membrane"/>
    <property type="evidence" value="ECO:0007669"/>
    <property type="project" value="UniProtKB-SubCell"/>
</dbReference>
<evidence type="ECO:0000313" key="15">
    <source>
        <dbReference type="Proteomes" id="UP000094285"/>
    </source>
</evidence>
<comment type="similarity">
    <text evidence="12">Belongs to the mitochondrial carrier (TC 2.A.29) family.</text>
</comment>
<evidence type="ECO:0000256" key="7">
    <source>
        <dbReference type="ARBA" id="ARBA00022792"/>
    </source>
</evidence>
<gene>
    <name evidence="14" type="ORF">CANTADRAFT_24232</name>
</gene>
<dbReference type="Pfam" id="PF00153">
    <property type="entry name" value="Mito_carr"/>
    <property type="match status" value="3"/>
</dbReference>
<dbReference type="PROSITE" id="PS50920">
    <property type="entry name" value="SOLCAR"/>
    <property type="match status" value="3"/>
</dbReference>
<evidence type="ECO:0000313" key="14">
    <source>
        <dbReference type="EMBL" id="ODV76655.1"/>
    </source>
</evidence>
<keyword evidence="10 11" id="KW-0472">Membrane</keyword>
<dbReference type="SUPFAM" id="SSF103506">
    <property type="entry name" value="Mitochondrial carrier"/>
    <property type="match status" value="1"/>
</dbReference>
<dbReference type="AlphaFoldDB" id="A0A1E4SB01"/>
<evidence type="ECO:0000256" key="4">
    <source>
        <dbReference type="ARBA" id="ARBA00022448"/>
    </source>
</evidence>
<dbReference type="Proteomes" id="UP000094285">
    <property type="component" value="Unassembled WGS sequence"/>
</dbReference>
<evidence type="ECO:0000256" key="8">
    <source>
        <dbReference type="ARBA" id="ARBA00022989"/>
    </source>
</evidence>
<evidence type="ECO:0000256" key="1">
    <source>
        <dbReference type="ARBA" id="ARBA00002238"/>
    </source>
</evidence>
<evidence type="ECO:0000256" key="10">
    <source>
        <dbReference type="ARBA" id="ARBA00023136"/>
    </source>
</evidence>
<comment type="subcellular location">
    <subcellularLocation>
        <location evidence="2">Mitochondrion inner membrane</location>
        <topology evidence="2">Multi-pass membrane protein</topology>
    </subcellularLocation>
</comment>
<evidence type="ECO:0000256" key="12">
    <source>
        <dbReference type="RuleBase" id="RU000488"/>
    </source>
</evidence>
<comment type="function">
    <text evidence="1">Mitochondrial transporter that mediates uptake of thiamine pyrophosphate (ThPP) into mitochondria.</text>
</comment>
<dbReference type="STRING" id="984487.A0A1E4SB01"/>
<name>A0A1E4SB01_9ASCO</name>